<evidence type="ECO:0000313" key="2">
    <source>
        <dbReference type="Proteomes" id="UP000664132"/>
    </source>
</evidence>
<dbReference type="Proteomes" id="UP000664132">
    <property type="component" value="Unassembled WGS sequence"/>
</dbReference>
<dbReference type="OrthoDB" id="415825at2759"/>
<accession>A0A8H7W511</accession>
<dbReference type="AlphaFoldDB" id="A0A8H7W511"/>
<proteinExistence type="predicted"/>
<dbReference type="EMBL" id="JAFJYH010000516">
    <property type="protein sequence ID" value="KAG4411134.1"/>
    <property type="molecule type" value="Genomic_DNA"/>
</dbReference>
<sequence length="154" mass="17013">MDNEDHNSVNLVVVTLNLQTGTPCLLVMCLFFGSTAEAEEYTASIKAIGPVVAMENRKKYSEINDGMDGFCAKGGFKLFKLMGATRFDPEPWAEVANIFVDLKERCPHFVSGGYGFEWVTGKQKEAGMDSRGHRRKLSLGLRAFPGTRMPILDA</sequence>
<name>A0A8H7W511_9HELO</name>
<dbReference type="Gene3D" id="3.40.462.20">
    <property type="match status" value="1"/>
</dbReference>
<keyword evidence="2" id="KW-1185">Reference proteome</keyword>
<comment type="caution">
    <text evidence="1">The sequence shown here is derived from an EMBL/GenBank/DDBJ whole genome shotgun (WGS) entry which is preliminary data.</text>
</comment>
<reference evidence="1" key="1">
    <citation type="submission" date="2021-02" db="EMBL/GenBank/DDBJ databases">
        <title>Genome sequence Cadophora malorum strain M34.</title>
        <authorList>
            <person name="Stefanovic E."/>
            <person name="Vu D."/>
            <person name="Scully C."/>
            <person name="Dijksterhuis J."/>
            <person name="Roader J."/>
            <person name="Houbraken J."/>
        </authorList>
    </citation>
    <scope>NUCLEOTIDE SEQUENCE</scope>
    <source>
        <strain evidence="1">M34</strain>
    </source>
</reference>
<protein>
    <submittedName>
        <fullName evidence="1">Uncharacterized protein</fullName>
    </submittedName>
</protein>
<evidence type="ECO:0000313" key="1">
    <source>
        <dbReference type="EMBL" id="KAG4411134.1"/>
    </source>
</evidence>
<organism evidence="1 2">
    <name type="scientific">Cadophora malorum</name>
    <dbReference type="NCBI Taxonomy" id="108018"/>
    <lineage>
        <taxon>Eukaryota</taxon>
        <taxon>Fungi</taxon>
        <taxon>Dikarya</taxon>
        <taxon>Ascomycota</taxon>
        <taxon>Pezizomycotina</taxon>
        <taxon>Leotiomycetes</taxon>
        <taxon>Helotiales</taxon>
        <taxon>Ploettnerulaceae</taxon>
        <taxon>Cadophora</taxon>
    </lineage>
</organism>
<gene>
    <name evidence="1" type="ORF">IFR04_015733</name>
</gene>